<dbReference type="Proteomes" id="UP000258927">
    <property type="component" value="Chromosome"/>
</dbReference>
<organism evidence="1 2">
    <name type="scientific">Maritalea myrionectae</name>
    <dbReference type="NCBI Taxonomy" id="454601"/>
    <lineage>
        <taxon>Bacteria</taxon>
        <taxon>Pseudomonadati</taxon>
        <taxon>Pseudomonadota</taxon>
        <taxon>Alphaproteobacteria</taxon>
        <taxon>Hyphomicrobiales</taxon>
        <taxon>Devosiaceae</taxon>
        <taxon>Maritalea</taxon>
    </lineage>
</organism>
<accession>A0A2R4MD96</accession>
<gene>
    <name evidence="1" type="ORF">MXMO3_01375</name>
</gene>
<protein>
    <submittedName>
        <fullName evidence="1">Uncharacterized protein</fullName>
    </submittedName>
</protein>
<keyword evidence="2" id="KW-1185">Reference proteome</keyword>
<dbReference type="AlphaFoldDB" id="A0A2R4MD96"/>
<dbReference type="EMBL" id="CP021330">
    <property type="protein sequence ID" value="AVX03905.1"/>
    <property type="molecule type" value="Genomic_DNA"/>
</dbReference>
<sequence>MSSSDKQKQLIQEQILVCKAELIELQKTCCMSKRSEKMVGLIEEVEQLGATQLAQATIAPDDAADFIAQIEKVGSKLGILYATCCTPTREPIYAAMFKSLSKIHLRLLRLQHGR</sequence>
<dbReference type="KEGG" id="mmyr:MXMO3_01375"/>
<reference evidence="1 2" key="1">
    <citation type="submission" date="2017-05" db="EMBL/GenBank/DDBJ databases">
        <title>Genome Analysis of Maritalea myrionectae HL2708#5.</title>
        <authorList>
            <consortium name="Cotde Inc.-PKNU"/>
            <person name="Jang D."/>
            <person name="Oh H.-M."/>
        </authorList>
    </citation>
    <scope>NUCLEOTIDE SEQUENCE [LARGE SCALE GENOMIC DNA]</scope>
    <source>
        <strain evidence="1 2">HL2708#5</strain>
    </source>
</reference>
<evidence type="ECO:0000313" key="1">
    <source>
        <dbReference type="EMBL" id="AVX03905.1"/>
    </source>
</evidence>
<proteinExistence type="predicted"/>
<name>A0A2R4MD96_9HYPH</name>
<evidence type="ECO:0000313" key="2">
    <source>
        <dbReference type="Proteomes" id="UP000258927"/>
    </source>
</evidence>